<dbReference type="Gene3D" id="1.10.510.10">
    <property type="entry name" value="Transferase(Phosphotransferase) domain 1"/>
    <property type="match status" value="1"/>
</dbReference>
<keyword evidence="2" id="KW-0808">Transferase</keyword>
<sequence>MEIFTNLFKFSMEIFTNVFNKSNATSWKLVDDHKYQLHVTIDSTTKLEDSTDKEVVYMSDLKKRKKVYGICKECNEPGTGEKWCRPCNSKRFKKNFENWTSGNKDIDELIQHSQINAVYSAKCLEWIPFENFECVTYVSRGGFGKIYSAKWPEGFIRYWDIKNQAWKRASNEQVALKSLDNSSSDLNTKLLDEIKSHIQIYIHDILPCYGITQDPKTKDYMMVLHYCERGDLRKYLSLPKKNIFHYYSKINHLFKISRGLLDIHNAGKVHKDFHSGNILFGSAPYIGDLGMCQNENQSEGIYGVLPYMAPEVLSGHQYTKAADIYSFGIIINEFLSEEIPYKDVPHDHILTIKICKKGLRPRISKDTPKLLADLITKCWDANAENRPTAKELVHIFKNWNNEINKKNSEIYLQMKEYNKMRKSKNNKNNSNAAIQIHSQAIYTSRLLNLKNLAETVNSSNLLSIQFNSADATQSRSVNPIVSEFLDCQLSESDINEIEDNNE</sequence>
<dbReference type="InterPro" id="IPR011009">
    <property type="entry name" value="Kinase-like_dom_sf"/>
</dbReference>
<dbReference type="AlphaFoldDB" id="A0A397SYB1"/>
<evidence type="ECO:0000313" key="2">
    <source>
        <dbReference type="EMBL" id="RIA90963.1"/>
    </source>
</evidence>
<evidence type="ECO:0000259" key="1">
    <source>
        <dbReference type="PROSITE" id="PS50011"/>
    </source>
</evidence>
<dbReference type="Pfam" id="PF07714">
    <property type="entry name" value="PK_Tyr_Ser-Thr"/>
    <property type="match status" value="1"/>
</dbReference>
<comment type="caution">
    <text evidence="2">The sequence shown here is derived from an EMBL/GenBank/DDBJ whole genome shotgun (WGS) entry which is preliminary data.</text>
</comment>
<dbReference type="SUPFAM" id="SSF56112">
    <property type="entry name" value="Protein kinase-like (PK-like)"/>
    <property type="match status" value="1"/>
</dbReference>
<dbReference type="Proteomes" id="UP000265703">
    <property type="component" value="Unassembled WGS sequence"/>
</dbReference>
<feature type="domain" description="Protein kinase" evidence="1">
    <location>
        <begin position="132"/>
        <end position="397"/>
    </location>
</feature>
<dbReference type="GO" id="GO:0005524">
    <property type="term" value="F:ATP binding"/>
    <property type="evidence" value="ECO:0007669"/>
    <property type="project" value="InterPro"/>
</dbReference>
<dbReference type="PROSITE" id="PS50011">
    <property type="entry name" value="PROTEIN_KINASE_DOM"/>
    <property type="match status" value="1"/>
</dbReference>
<evidence type="ECO:0000313" key="3">
    <source>
        <dbReference type="Proteomes" id="UP000265703"/>
    </source>
</evidence>
<dbReference type="EMBL" id="QKYT01000165">
    <property type="protein sequence ID" value="RIA90963.1"/>
    <property type="molecule type" value="Genomic_DNA"/>
</dbReference>
<dbReference type="InterPro" id="IPR000719">
    <property type="entry name" value="Prot_kinase_dom"/>
</dbReference>
<dbReference type="STRING" id="658196.A0A397SYB1"/>
<reference evidence="2 3" key="1">
    <citation type="submission" date="2018-06" db="EMBL/GenBank/DDBJ databases">
        <title>Comparative genomics reveals the genomic features of Rhizophagus irregularis, R. cerebriforme, R. diaphanum and Gigaspora rosea, and their symbiotic lifestyle signature.</title>
        <authorList>
            <person name="Morin E."/>
            <person name="San Clemente H."/>
            <person name="Chen E.C.H."/>
            <person name="De La Providencia I."/>
            <person name="Hainaut M."/>
            <person name="Kuo A."/>
            <person name="Kohler A."/>
            <person name="Murat C."/>
            <person name="Tang N."/>
            <person name="Roy S."/>
            <person name="Loubradou J."/>
            <person name="Henrissat B."/>
            <person name="Grigoriev I.V."/>
            <person name="Corradi N."/>
            <person name="Roux C."/>
            <person name="Martin F.M."/>
        </authorList>
    </citation>
    <scope>NUCLEOTIDE SEQUENCE [LARGE SCALE GENOMIC DNA]</scope>
    <source>
        <strain evidence="2 3">DAOM 227022</strain>
    </source>
</reference>
<dbReference type="InterPro" id="IPR051681">
    <property type="entry name" value="Ser/Thr_Kinases-Pseudokinases"/>
</dbReference>
<keyword evidence="3" id="KW-1185">Reference proteome</keyword>
<dbReference type="OrthoDB" id="4062651at2759"/>
<dbReference type="InterPro" id="IPR001245">
    <property type="entry name" value="Ser-Thr/Tyr_kinase_cat_dom"/>
</dbReference>
<accession>A0A397SYB1</accession>
<name>A0A397SYB1_9GLOM</name>
<organism evidence="2 3">
    <name type="scientific">Glomus cerebriforme</name>
    <dbReference type="NCBI Taxonomy" id="658196"/>
    <lineage>
        <taxon>Eukaryota</taxon>
        <taxon>Fungi</taxon>
        <taxon>Fungi incertae sedis</taxon>
        <taxon>Mucoromycota</taxon>
        <taxon>Glomeromycotina</taxon>
        <taxon>Glomeromycetes</taxon>
        <taxon>Glomerales</taxon>
        <taxon>Glomeraceae</taxon>
        <taxon>Glomus</taxon>
    </lineage>
</organism>
<keyword evidence="2" id="KW-0418">Kinase</keyword>
<proteinExistence type="predicted"/>
<protein>
    <submittedName>
        <fullName evidence="2">Kinase-like domain-containing protein</fullName>
    </submittedName>
</protein>
<dbReference type="PANTHER" id="PTHR44329">
    <property type="entry name" value="SERINE/THREONINE-PROTEIN KINASE TNNI3K-RELATED"/>
    <property type="match status" value="1"/>
</dbReference>
<dbReference type="GO" id="GO:0004674">
    <property type="term" value="F:protein serine/threonine kinase activity"/>
    <property type="evidence" value="ECO:0007669"/>
    <property type="project" value="TreeGrafter"/>
</dbReference>
<gene>
    <name evidence="2" type="ORF">C1645_822626</name>
</gene>